<dbReference type="InterPro" id="IPR000477">
    <property type="entry name" value="RT_dom"/>
</dbReference>
<dbReference type="CDD" id="cd01647">
    <property type="entry name" value="RT_LTR"/>
    <property type="match status" value="1"/>
</dbReference>
<keyword evidence="5" id="KW-0255">Endonuclease</keyword>
<dbReference type="InterPro" id="IPR050951">
    <property type="entry name" value="Retrovirus_Pol_polyprotein"/>
</dbReference>
<dbReference type="InterPro" id="IPR041577">
    <property type="entry name" value="RT_RNaseH_2"/>
</dbReference>
<dbReference type="InterPro" id="IPR043128">
    <property type="entry name" value="Rev_trsase/Diguanyl_cyclase"/>
</dbReference>
<dbReference type="GO" id="GO:0004519">
    <property type="term" value="F:endonuclease activity"/>
    <property type="evidence" value="ECO:0007669"/>
    <property type="project" value="UniProtKB-KW"/>
</dbReference>
<evidence type="ECO:0000313" key="11">
    <source>
        <dbReference type="EMBL" id="GBG74915.1"/>
    </source>
</evidence>
<keyword evidence="7" id="KW-0695">RNA-directed DNA polymerase</keyword>
<evidence type="ECO:0000256" key="4">
    <source>
        <dbReference type="ARBA" id="ARBA00022722"/>
    </source>
</evidence>
<name>A0A388KXY6_CHABU</name>
<dbReference type="Pfam" id="PF04937">
    <property type="entry name" value="DUF659"/>
    <property type="match status" value="1"/>
</dbReference>
<feature type="compositionally biased region" description="Basic residues" evidence="9">
    <location>
        <begin position="1056"/>
        <end position="1065"/>
    </location>
</feature>
<feature type="compositionally biased region" description="Basic residues" evidence="9">
    <location>
        <begin position="1037"/>
        <end position="1047"/>
    </location>
</feature>
<dbReference type="PANTHER" id="PTHR37984">
    <property type="entry name" value="PROTEIN CBG26694"/>
    <property type="match status" value="1"/>
</dbReference>
<dbReference type="CDD" id="cd09274">
    <property type="entry name" value="RNase_HI_RT_Ty3"/>
    <property type="match status" value="1"/>
</dbReference>
<evidence type="ECO:0000256" key="1">
    <source>
        <dbReference type="ARBA" id="ARBA00022670"/>
    </source>
</evidence>
<evidence type="ECO:0000256" key="3">
    <source>
        <dbReference type="ARBA" id="ARBA00022695"/>
    </source>
</evidence>
<gene>
    <name evidence="11" type="ORF">CBR_g19429</name>
</gene>
<proteinExistence type="predicted"/>
<evidence type="ECO:0000256" key="5">
    <source>
        <dbReference type="ARBA" id="ARBA00022759"/>
    </source>
</evidence>
<dbReference type="EMBL" id="BFEA01000213">
    <property type="protein sequence ID" value="GBG74915.1"/>
    <property type="molecule type" value="Genomic_DNA"/>
</dbReference>
<dbReference type="FunFam" id="3.10.10.10:FF:000007">
    <property type="entry name" value="Retrovirus-related Pol polyprotein from transposon 17.6-like Protein"/>
    <property type="match status" value="1"/>
</dbReference>
<feature type="compositionally biased region" description="Basic and acidic residues" evidence="9">
    <location>
        <begin position="1326"/>
        <end position="1340"/>
    </location>
</feature>
<dbReference type="SUPFAM" id="SSF53098">
    <property type="entry name" value="Ribonuclease H-like"/>
    <property type="match status" value="1"/>
</dbReference>
<dbReference type="PROSITE" id="PS50878">
    <property type="entry name" value="RT_POL"/>
    <property type="match status" value="1"/>
</dbReference>
<dbReference type="InterPro" id="IPR007021">
    <property type="entry name" value="DUF659"/>
</dbReference>
<feature type="compositionally biased region" description="Basic and acidic residues" evidence="9">
    <location>
        <begin position="1088"/>
        <end position="1100"/>
    </location>
</feature>
<keyword evidence="8" id="KW-0511">Multifunctional enzyme</keyword>
<feature type="region of interest" description="Disordered" evidence="9">
    <location>
        <begin position="837"/>
        <end position="1178"/>
    </location>
</feature>
<feature type="region of interest" description="Disordered" evidence="9">
    <location>
        <begin position="671"/>
        <end position="818"/>
    </location>
</feature>
<dbReference type="Proteomes" id="UP000265515">
    <property type="component" value="Unassembled WGS sequence"/>
</dbReference>
<dbReference type="Gramene" id="GBG74915">
    <property type="protein sequence ID" value="GBG74915"/>
    <property type="gene ID" value="CBR_g19429"/>
</dbReference>
<evidence type="ECO:0000256" key="8">
    <source>
        <dbReference type="ARBA" id="ARBA00023268"/>
    </source>
</evidence>
<evidence type="ECO:0000256" key="7">
    <source>
        <dbReference type="ARBA" id="ARBA00022918"/>
    </source>
</evidence>
<feature type="compositionally biased region" description="Acidic residues" evidence="9">
    <location>
        <begin position="776"/>
        <end position="792"/>
    </location>
</feature>
<keyword evidence="1" id="KW-0645">Protease</keyword>
<dbReference type="Gene3D" id="3.30.70.270">
    <property type="match status" value="2"/>
</dbReference>
<feature type="compositionally biased region" description="Basic and acidic residues" evidence="9">
    <location>
        <begin position="809"/>
        <end position="818"/>
    </location>
</feature>
<dbReference type="GO" id="GO:0006508">
    <property type="term" value="P:proteolysis"/>
    <property type="evidence" value="ECO:0007669"/>
    <property type="project" value="UniProtKB-KW"/>
</dbReference>
<feature type="compositionally biased region" description="Basic and acidic residues" evidence="9">
    <location>
        <begin position="837"/>
        <end position="870"/>
    </location>
</feature>
<evidence type="ECO:0000313" key="12">
    <source>
        <dbReference type="Proteomes" id="UP000265515"/>
    </source>
</evidence>
<comment type="caution">
    <text evidence="11">The sequence shown here is derived from an EMBL/GenBank/DDBJ whole genome shotgun (WGS) entry which is preliminary data.</text>
</comment>
<dbReference type="GO" id="GO:0008233">
    <property type="term" value="F:peptidase activity"/>
    <property type="evidence" value="ECO:0007669"/>
    <property type="project" value="UniProtKB-KW"/>
</dbReference>
<dbReference type="Gene3D" id="3.10.10.10">
    <property type="entry name" value="HIV Type 1 Reverse Transcriptase, subunit A, domain 1"/>
    <property type="match status" value="1"/>
</dbReference>
<feature type="compositionally biased region" description="Acidic residues" evidence="9">
    <location>
        <begin position="751"/>
        <end position="766"/>
    </location>
</feature>
<feature type="domain" description="Reverse transcriptase" evidence="10">
    <location>
        <begin position="1"/>
        <end position="152"/>
    </location>
</feature>
<dbReference type="Pfam" id="PF00078">
    <property type="entry name" value="RVT_1"/>
    <property type="match status" value="1"/>
</dbReference>
<evidence type="ECO:0000256" key="2">
    <source>
        <dbReference type="ARBA" id="ARBA00022679"/>
    </source>
</evidence>
<dbReference type="GO" id="GO:0003964">
    <property type="term" value="F:RNA-directed DNA polymerase activity"/>
    <property type="evidence" value="ECO:0007669"/>
    <property type="project" value="UniProtKB-KW"/>
</dbReference>
<accession>A0A388KXY6</accession>
<dbReference type="Pfam" id="PF17919">
    <property type="entry name" value="RT_RNaseH_2"/>
    <property type="match status" value="1"/>
</dbReference>
<dbReference type="OrthoDB" id="415724at2759"/>
<dbReference type="PANTHER" id="PTHR37984:SF5">
    <property type="entry name" value="PROTEIN NYNRIN-LIKE"/>
    <property type="match status" value="1"/>
</dbReference>
<dbReference type="InterPro" id="IPR012337">
    <property type="entry name" value="RNaseH-like_sf"/>
</dbReference>
<keyword evidence="6" id="KW-0378">Hydrolase</keyword>
<feature type="region of interest" description="Disordered" evidence="9">
    <location>
        <begin position="1232"/>
        <end position="1390"/>
    </location>
</feature>
<dbReference type="SUPFAM" id="SSF56672">
    <property type="entry name" value="DNA/RNA polymerases"/>
    <property type="match status" value="1"/>
</dbReference>
<keyword evidence="2" id="KW-0808">Transferase</keyword>
<evidence type="ECO:0000256" key="9">
    <source>
        <dbReference type="SAM" id="MobiDB-lite"/>
    </source>
</evidence>
<keyword evidence="12" id="KW-1185">Reference proteome</keyword>
<protein>
    <recommendedName>
        <fullName evidence="10">Reverse transcriptase domain-containing protein</fullName>
    </recommendedName>
</protein>
<keyword evidence="3" id="KW-0548">Nucleotidyltransferase</keyword>
<organism evidence="11 12">
    <name type="scientific">Chara braunii</name>
    <name type="common">Braun's stonewort</name>
    <dbReference type="NCBI Taxonomy" id="69332"/>
    <lineage>
        <taxon>Eukaryota</taxon>
        <taxon>Viridiplantae</taxon>
        <taxon>Streptophyta</taxon>
        <taxon>Charophyceae</taxon>
        <taxon>Charales</taxon>
        <taxon>Characeae</taxon>
        <taxon>Chara</taxon>
    </lineage>
</organism>
<evidence type="ECO:0000256" key="6">
    <source>
        <dbReference type="ARBA" id="ARBA00022801"/>
    </source>
</evidence>
<feature type="compositionally biased region" description="Basic and acidic residues" evidence="9">
    <location>
        <begin position="937"/>
        <end position="957"/>
    </location>
</feature>
<feature type="compositionally biased region" description="Basic residues" evidence="9">
    <location>
        <begin position="679"/>
        <end position="691"/>
    </location>
</feature>
<sequence>MCIDYRDLNAITVKNREPLPRIDDLLDRVQGCRYFSKIDLKSGYHQIAIRPEDQHKTAFQTRYGLFEFVVMSFGLCNAPGTFQHAMNQIFHDYLDKFVIVYLDDILIFSKTVEEHVAHLDKVLSLLRQHKFKINGEKCEFGRTRVLYLGHEISAEGLKPDDVKVASIRDWPRPQSVTEMRSFLGMTGYYRNFVKNYSIVDAPLTDLTRLDTPWEWPDRCEAAFRHLKHASTHHEVLKLPDLNKSFIVTTDASQYGIGAVLAQQEGKKLRSVEYMSKKMPSQKLAKSTYKKELYAIYKALTPWRHYLLGRFFYVRTDHQTLKWMRIQPVLPDALKRWIEVTEQYDFEPQYIKGEYNKVINALSHRPDFFGVLITEFRLADDVTHCMVEAYREDQFMSEIIHRLEAKDKITSVEFELVNGLLFLEKEGNKRFSGGHIVNDQRKKTAQALARLWEKIMREIGVHRINVICTDNAEVNKKAAQILERHTDKDIARIPWVPCAAHCNLLLQDVNKLERVKSTVKRGHTIVKFIRNHHRTHRLMMSFDDSLLLLRPTEVWFGLVYMMLERLQNRRAVLSDMVDRKNAARWTGMRWSNAKLKSKADLVYFTLRRDGWWTELKKVVDVMEPLYNLLRRMDRDGTVPTNLIEYEDLIERKLCRDLSGVIGKGQTTLRFWVAGTSSTRSPRRTGPRERTRRCGNPMRRLIARSSQRPSGHDEDDGSILRGPEEEAEKADEELVRQSSFVKTPKGRIPNKLEDDEDECTHDESDLDDELWKGKCELSDESSAAEEEEDESDSDFELRVEPVPVDEDEAEADRAKALADRDRDAVQKWIMEEDVPHAAIPTRREIERHKKKVGKNEPGTRRPLDVVQEREEGQQQQSEAVVKVMEVALQEEENDKVQPKGGRAARGRAPQRGGGEEPARRQGRHGAAKRGGGGTRRRGRGDEEGMERQGQQEDMEKQEEAEGMDQQDMQRNVDEEDDEEEHQPAVKTVYTCRQRPVVSTQSAEYTPDFPPNNEAVPHDNLWVSRMGRKRKEPMDAAAAKPKRGRGRPCKPKTGEPVAKPKKKSRQRKARAEVVEDDPELDNCSRQSSEFEGCHSDLRMRSPYEEGEECTDDSDLDDKVWKGKIPGSEASSEEEVDESSDNDFELGIPPSIPCTTYVERREAAQRRRERPPTTPSQCTTNTTAHYNIQSDVELPQTGTDMEMVLCPGPINTDEEADDRAKAWADGNQERVQRRIEGGGRATCSHTNPQRIGETKEEGWRMRIRASGGYEPARGGERRGDGPARGQGRTRDGPASAGRRKDGGARGGRRRGWHGAARGGDGGHGTARRGAGRERGASAGKDGEQRGGAAAACTDGRVQASWVTGEFPRLPSQQSGSPILQPVGQQGWEEEEGAP</sequence>
<feature type="compositionally biased region" description="Acidic residues" evidence="9">
    <location>
        <begin position="1101"/>
        <end position="1112"/>
    </location>
</feature>
<reference evidence="11 12" key="1">
    <citation type="journal article" date="2018" name="Cell">
        <title>The Chara Genome: Secondary Complexity and Implications for Plant Terrestrialization.</title>
        <authorList>
            <person name="Nishiyama T."/>
            <person name="Sakayama H."/>
            <person name="Vries J.D."/>
            <person name="Buschmann H."/>
            <person name="Saint-Marcoux D."/>
            <person name="Ullrich K.K."/>
            <person name="Haas F.B."/>
            <person name="Vanderstraeten L."/>
            <person name="Becker D."/>
            <person name="Lang D."/>
            <person name="Vosolsobe S."/>
            <person name="Rombauts S."/>
            <person name="Wilhelmsson P.K.I."/>
            <person name="Janitza P."/>
            <person name="Kern R."/>
            <person name="Heyl A."/>
            <person name="Rumpler F."/>
            <person name="Villalobos L.I.A.C."/>
            <person name="Clay J.M."/>
            <person name="Skokan R."/>
            <person name="Toyoda A."/>
            <person name="Suzuki Y."/>
            <person name="Kagoshima H."/>
            <person name="Schijlen E."/>
            <person name="Tajeshwar N."/>
            <person name="Catarino B."/>
            <person name="Hetherington A.J."/>
            <person name="Saltykova A."/>
            <person name="Bonnot C."/>
            <person name="Breuninger H."/>
            <person name="Symeonidi A."/>
            <person name="Radhakrishnan G.V."/>
            <person name="Van Nieuwerburgh F."/>
            <person name="Deforce D."/>
            <person name="Chang C."/>
            <person name="Karol K.G."/>
            <person name="Hedrich R."/>
            <person name="Ulvskov P."/>
            <person name="Glockner G."/>
            <person name="Delwiche C.F."/>
            <person name="Petrasek J."/>
            <person name="Van de Peer Y."/>
            <person name="Friml J."/>
            <person name="Beilby M."/>
            <person name="Dolan L."/>
            <person name="Kohara Y."/>
            <person name="Sugano S."/>
            <person name="Fujiyama A."/>
            <person name="Delaux P.-M."/>
            <person name="Quint M."/>
            <person name="TheiBen G."/>
            <person name="Hagemann M."/>
            <person name="Harholt J."/>
            <person name="Dunand C."/>
            <person name="Zachgo S."/>
            <person name="Langdale J."/>
            <person name="Maumus F."/>
            <person name="Straeten D.V.D."/>
            <person name="Gould S.B."/>
            <person name="Rensing S.A."/>
        </authorList>
    </citation>
    <scope>NUCLEOTIDE SEQUENCE [LARGE SCALE GENOMIC DNA]</scope>
    <source>
        <strain evidence="11 12">S276</strain>
    </source>
</reference>
<keyword evidence="4" id="KW-0540">Nuclease</keyword>
<feature type="compositionally biased region" description="Acidic residues" evidence="9">
    <location>
        <begin position="1127"/>
        <end position="1140"/>
    </location>
</feature>
<dbReference type="FunFam" id="3.30.70.270:FF:000020">
    <property type="entry name" value="Transposon Tf2-6 polyprotein-like Protein"/>
    <property type="match status" value="1"/>
</dbReference>
<evidence type="ECO:0000259" key="10">
    <source>
        <dbReference type="PROSITE" id="PS50878"/>
    </source>
</evidence>
<dbReference type="InterPro" id="IPR043502">
    <property type="entry name" value="DNA/RNA_pol_sf"/>
</dbReference>